<dbReference type="EMBL" id="JBITLV010000002">
    <property type="protein sequence ID" value="MFI7586690.1"/>
    <property type="molecule type" value="Genomic_DNA"/>
</dbReference>
<dbReference type="Proteomes" id="UP001612915">
    <property type="component" value="Unassembled WGS sequence"/>
</dbReference>
<keyword evidence="5" id="KW-1185">Reference proteome</keyword>
<dbReference type="SUPFAM" id="SSF55729">
    <property type="entry name" value="Acyl-CoA N-acyltransferases (Nat)"/>
    <property type="match status" value="1"/>
</dbReference>
<dbReference type="PANTHER" id="PTHR10545">
    <property type="entry name" value="DIAMINE N-ACETYLTRANSFERASE"/>
    <property type="match status" value="1"/>
</dbReference>
<dbReference type="PANTHER" id="PTHR10545:SF29">
    <property type="entry name" value="GH14572P-RELATED"/>
    <property type="match status" value="1"/>
</dbReference>
<name>A0ABW8AJZ4_9ACTN</name>
<evidence type="ECO:0000259" key="3">
    <source>
        <dbReference type="PROSITE" id="PS51186"/>
    </source>
</evidence>
<keyword evidence="1 4" id="KW-0808">Transferase</keyword>
<evidence type="ECO:0000313" key="4">
    <source>
        <dbReference type="EMBL" id="MFI7586690.1"/>
    </source>
</evidence>
<keyword evidence="2 4" id="KW-0012">Acyltransferase</keyword>
<dbReference type="CDD" id="cd04301">
    <property type="entry name" value="NAT_SF"/>
    <property type="match status" value="1"/>
</dbReference>
<protein>
    <submittedName>
        <fullName evidence="4">GNAT family N-acetyltransferase</fullName>
        <ecNumber evidence="4">2.3.-.-</ecNumber>
    </submittedName>
</protein>
<dbReference type="RefSeq" id="WP_398276929.1">
    <property type="nucleotide sequence ID" value="NZ_JBITLV010000002.1"/>
</dbReference>
<feature type="domain" description="N-acetyltransferase" evidence="3">
    <location>
        <begin position="4"/>
        <end position="163"/>
    </location>
</feature>
<evidence type="ECO:0000256" key="1">
    <source>
        <dbReference type="ARBA" id="ARBA00022679"/>
    </source>
</evidence>
<dbReference type="InterPro" id="IPR000182">
    <property type="entry name" value="GNAT_dom"/>
</dbReference>
<dbReference type="Pfam" id="PF00583">
    <property type="entry name" value="Acetyltransf_1"/>
    <property type="match status" value="1"/>
</dbReference>
<dbReference type="InterPro" id="IPR051016">
    <property type="entry name" value="Diverse_Substrate_AcTransf"/>
</dbReference>
<organism evidence="4 5">
    <name type="scientific">Spongisporangium articulatum</name>
    <dbReference type="NCBI Taxonomy" id="3362603"/>
    <lineage>
        <taxon>Bacteria</taxon>
        <taxon>Bacillati</taxon>
        <taxon>Actinomycetota</taxon>
        <taxon>Actinomycetes</taxon>
        <taxon>Kineosporiales</taxon>
        <taxon>Kineosporiaceae</taxon>
        <taxon>Spongisporangium</taxon>
    </lineage>
</organism>
<dbReference type="EC" id="2.3.-.-" evidence="4"/>
<evidence type="ECO:0000256" key="2">
    <source>
        <dbReference type="ARBA" id="ARBA00023315"/>
    </source>
</evidence>
<dbReference type="GO" id="GO:0016746">
    <property type="term" value="F:acyltransferase activity"/>
    <property type="evidence" value="ECO:0007669"/>
    <property type="project" value="UniProtKB-KW"/>
</dbReference>
<reference evidence="4 5" key="1">
    <citation type="submission" date="2024-10" db="EMBL/GenBank/DDBJ databases">
        <title>The Natural Products Discovery Center: Release of the First 8490 Sequenced Strains for Exploring Actinobacteria Biosynthetic Diversity.</title>
        <authorList>
            <person name="Kalkreuter E."/>
            <person name="Kautsar S.A."/>
            <person name="Yang D."/>
            <person name="Bader C.D."/>
            <person name="Teijaro C.N."/>
            <person name="Fluegel L."/>
            <person name="Davis C.M."/>
            <person name="Simpson J.R."/>
            <person name="Lauterbach L."/>
            <person name="Steele A.D."/>
            <person name="Gui C."/>
            <person name="Meng S."/>
            <person name="Li G."/>
            <person name="Viehrig K."/>
            <person name="Ye F."/>
            <person name="Su P."/>
            <person name="Kiefer A.F."/>
            <person name="Nichols A."/>
            <person name="Cepeda A.J."/>
            <person name="Yan W."/>
            <person name="Fan B."/>
            <person name="Jiang Y."/>
            <person name="Adhikari A."/>
            <person name="Zheng C.-J."/>
            <person name="Schuster L."/>
            <person name="Cowan T.M."/>
            <person name="Smanski M.J."/>
            <person name="Chevrette M.G."/>
            <person name="De Carvalho L.P.S."/>
            <person name="Shen B."/>
        </authorList>
    </citation>
    <scope>NUCLEOTIDE SEQUENCE [LARGE SCALE GENOMIC DNA]</scope>
    <source>
        <strain evidence="4 5">NPDC049639</strain>
    </source>
</reference>
<dbReference type="PROSITE" id="PS51186">
    <property type="entry name" value="GNAT"/>
    <property type="match status" value="1"/>
</dbReference>
<proteinExistence type="predicted"/>
<gene>
    <name evidence="4" type="ORF">ACIB24_06395</name>
</gene>
<sequence length="166" mass="18568">MTVWRVRPATPDDVTAIDGLIRELAEYEREPDAVEATPADLHAALFSPSPRLHCHVAEVDGRDGPAVVGMALWFVTYSTWRGRHGIWLEDLFVSPTYRALGLGRALLSTLARVCTERGYARLEWTVLDWNEPAHAFYRRIGAAPHEGWSTWRLGDDAIRQLAGSSS</sequence>
<accession>A0ABW8AJZ4</accession>
<dbReference type="Gene3D" id="3.40.630.30">
    <property type="match status" value="1"/>
</dbReference>
<dbReference type="InterPro" id="IPR016181">
    <property type="entry name" value="Acyl_CoA_acyltransferase"/>
</dbReference>
<comment type="caution">
    <text evidence="4">The sequence shown here is derived from an EMBL/GenBank/DDBJ whole genome shotgun (WGS) entry which is preliminary data.</text>
</comment>
<evidence type="ECO:0000313" key="5">
    <source>
        <dbReference type="Proteomes" id="UP001612915"/>
    </source>
</evidence>